<dbReference type="SUPFAM" id="SSF53098">
    <property type="entry name" value="Ribonuclease H-like"/>
    <property type="match status" value="1"/>
</dbReference>
<feature type="non-terminal residue" evidence="1">
    <location>
        <position position="153"/>
    </location>
</feature>
<dbReference type="EMBL" id="UINC01193991">
    <property type="protein sequence ID" value="SVE09860.1"/>
    <property type="molecule type" value="Genomic_DNA"/>
</dbReference>
<sequence length="153" mass="17740">MSFYTNVSALGNNILFRGISNEGKRFKDRIEYHPTLYIPTKEETKFRTLEGKPVGKIQPGTMKECREFIAKYNEVDNFSIYGNDKFEFSFIAEHFPEEHIDYDFSQIRVAYLDIEVASENGFPDIENANEEVTAITIKIDGKNYVFGRGEFVH</sequence>
<name>A0A383AQR0_9ZZZZ</name>
<evidence type="ECO:0000313" key="1">
    <source>
        <dbReference type="EMBL" id="SVE09860.1"/>
    </source>
</evidence>
<dbReference type="GO" id="GO:0003676">
    <property type="term" value="F:nucleic acid binding"/>
    <property type="evidence" value="ECO:0007669"/>
    <property type="project" value="InterPro"/>
</dbReference>
<proteinExistence type="predicted"/>
<dbReference type="InterPro" id="IPR012337">
    <property type="entry name" value="RNaseH-like_sf"/>
</dbReference>
<dbReference type="AlphaFoldDB" id="A0A383AQR0"/>
<reference evidence="1" key="1">
    <citation type="submission" date="2018-05" db="EMBL/GenBank/DDBJ databases">
        <authorList>
            <person name="Lanie J.A."/>
            <person name="Ng W.-L."/>
            <person name="Kazmierczak K.M."/>
            <person name="Andrzejewski T.M."/>
            <person name="Davidsen T.M."/>
            <person name="Wayne K.J."/>
            <person name="Tettelin H."/>
            <person name="Glass J.I."/>
            <person name="Rusch D."/>
            <person name="Podicherti R."/>
            <person name="Tsui H.-C.T."/>
            <person name="Winkler M.E."/>
        </authorList>
    </citation>
    <scope>NUCLEOTIDE SEQUENCE</scope>
</reference>
<gene>
    <name evidence="1" type="ORF">METZ01_LOCUS462714</name>
</gene>
<accession>A0A383AQR0</accession>
<dbReference type="InterPro" id="IPR036397">
    <property type="entry name" value="RNaseH_sf"/>
</dbReference>
<protein>
    <submittedName>
        <fullName evidence="1">Uncharacterized protein</fullName>
    </submittedName>
</protein>
<dbReference type="Gene3D" id="3.30.342.10">
    <property type="entry name" value="DNA Polymerase, chain B, domain 1"/>
    <property type="match status" value="1"/>
</dbReference>
<dbReference type="Gene3D" id="3.30.420.10">
    <property type="entry name" value="Ribonuclease H-like superfamily/Ribonuclease H"/>
    <property type="match status" value="1"/>
</dbReference>
<organism evidence="1">
    <name type="scientific">marine metagenome</name>
    <dbReference type="NCBI Taxonomy" id="408172"/>
    <lineage>
        <taxon>unclassified sequences</taxon>
        <taxon>metagenomes</taxon>
        <taxon>ecological metagenomes</taxon>
    </lineage>
</organism>